<dbReference type="AlphaFoldDB" id="M4BR62"/>
<dbReference type="Pfam" id="PF00538">
    <property type="entry name" value="Linker_histone"/>
    <property type="match status" value="1"/>
</dbReference>
<feature type="domain" description="H15" evidence="4">
    <location>
        <begin position="78"/>
        <end position="144"/>
    </location>
</feature>
<feature type="region of interest" description="Disordered" evidence="2">
    <location>
        <begin position="202"/>
        <end position="226"/>
    </location>
</feature>
<accession>M4BR62</accession>
<evidence type="ECO:0000313" key="5">
    <source>
        <dbReference type="EnsemblProtists" id="HpaP808901"/>
    </source>
</evidence>
<evidence type="ECO:0000256" key="1">
    <source>
        <dbReference type="ARBA" id="ARBA00023125"/>
    </source>
</evidence>
<dbReference type="GO" id="GO:0006334">
    <property type="term" value="P:nucleosome assembly"/>
    <property type="evidence" value="ECO:0007669"/>
    <property type="project" value="InterPro"/>
</dbReference>
<dbReference type="PRINTS" id="PR00624">
    <property type="entry name" value="HISTONEH5"/>
</dbReference>
<dbReference type="EMBL" id="JH598621">
    <property type="status" value="NOT_ANNOTATED_CDS"/>
    <property type="molecule type" value="Genomic_DNA"/>
</dbReference>
<feature type="region of interest" description="Disordered" evidence="2">
    <location>
        <begin position="1"/>
        <end position="80"/>
    </location>
</feature>
<dbReference type="InterPro" id="IPR005818">
    <property type="entry name" value="Histone_H1/H5_H15"/>
</dbReference>
<evidence type="ECO:0000256" key="3">
    <source>
        <dbReference type="SAM" id="Phobius"/>
    </source>
</evidence>
<dbReference type="InterPro" id="IPR036390">
    <property type="entry name" value="WH_DNA-bd_sf"/>
</dbReference>
<sequence length="408" mass="44445">MAPADDFKSAAAEPAPATAAASTEETPASSTATTRSSPSRKAKTTGSKKDEVVAKEEAPKTKKSSKKSEAASKSSSDCGPSYFELIVNAIKELKDRNGSSRQAIGKLVETKKGNYASHHLNKALRTAVDSGKLIQTKGSYKLSPELRKPSAAMKKSHKVSEKAAKTVAKVDKGAKKASAAVKKATATAAAVAKKKKNVATKKVAAKKAPAKKTSSKKVPVKKAPASKKVSAKTIKKTVKKTAKKSDRFFGMSITVVSFFFFVGAHPIVTVRKVNSELSKPTFCLRQVYLARRTKCDVVYRSVSNARCTFHVILSTISLSPPCLCLCQSFKPTHAHVFLWSWVRPTIGGLRRGYTNGCDKPGTWCGTHRKRSMSLIRRTFVSYTLSDYTVPYRLWLEDIYRNRAFIEAQ</sequence>
<dbReference type="VEuPathDB" id="FungiDB:HpaG808901"/>
<dbReference type="InterPro" id="IPR005819">
    <property type="entry name" value="H1/H5"/>
</dbReference>
<dbReference type="GO" id="GO:0000786">
    <property type="term" value="C:nucleosome"/>
    <property type="evidence" value="ECO:0007669"/>
    <property type="project" value="InterPro"/>
</dbReference>
<reference evidence="6" key="1">
    <citation type="journal article" date="2010" name="Science">
        <title>Signatures of adaptation to obligate biotrophy in the Hyaloperonospora arabidopsidis genome.</title>
        <authorList>
            <person name="Baxter L."/>
            <person name="Tripathy S."/>
            <person name="Ishaque N."/>
            <person name="Boot N."/>
            <person name="Cabral A."/>
            <person name="Kemen E."/>
            <person name="Thines M."/>
            <person name="Ah-Fong A."/>
            <person name="Anderson R."/>
            <person name="Badejoko W."/>
            <person name="Bittner-Eddy P."/>
            <person name="Boore J.L."/>
            <person name="Chibucos M.C."/>
            <person name="Coates M."/>
            <person name="Dehal P."/>
            <person name="Delehaunty K."/>
            <person name="Dong S."/>
            <person name="Downton P."/>
            <person name="Dumas B."/>
            <person name="Fabro G."/>
            <person name="Fronick C."/>
            <person name="Fuerstenberg S.I."/>
            <person name="Fulton L."/>
            <person name="Gaulin E."/>
            <person name="Govers F."/>
            <person name="Hughes L."/>
            <person name="Humphray S."/>
            <person name="Jiang R.H."/>
            <person name="Judelson H."/>
            <person name="Kamoun S."/>
            <person name="Kyung K."/>
            <person name="Meijer H."/>
            <person name="Minx P."/>
            <person name="Morris P."/>
            <person name="Nelson J."/>
            <person name="Phuntumart V."/>
            <person name="Qutob D."/>
            <person name="Rehmany A."/>
            <person name="Rougon-Cardoso A."/>
            <person name="Ryden P."/>
            <person name="Torto-Alalibo T."/>
            <person name="Studholme D."/>
            <person name="Wang Y."/>
            <person name="Win J."/>
            <person name="Wood J."/>
            <person name="Clifton S.W."/>
            <person name="Rogers J."/>
            <person name="Van den Ackerveken G."/>
            <person name="Jones J.D."/>
            <person name="McDowell J.M."/>
            <person name="Beynon J."/>
            <person name="Tyler B.M."/>
        </authorList>
    </citation>
    <scope>NUCLEOTIDE SEQUENCE [LARGE SCALE GENOMIC DNA]</scope>
    <source>
        <strain evidence="6">Emoy2</strain>
    </source>
</reference>
<dbReference type="SMART" id="SM00526">
    <property type="entry name" value="H15"/>
    <property type="match status" value="1"/>
</dbReference>
<proteinExistence type="predicted"/>
<dbReference type="STRING" id="559515.M4BR62"/>
<dbReference type="PROSITE" id="PS51504">
    <property type="entry name" value="H15"/>
    <property type="match status" value="1"/>
</dbReference>
<name>M4BR62_HYAAE</name>
<dbReference type="Proteomes" id="UP000011713">
    <property type="component" value="Unassembled WGS sequence"/>
</dbReference>
<keyword evidence="1" id="KW-0238">DNA-binding</keyword>
<reference evidence="5" key="2">
    <citation type="submission" date="2015-06" db="UniProtKB">
        <authorList>
            <consortium name="EnsemblProtists"/>
        </authorList>
    </citation>
    <scope>IDENTIFICATION</scope>
    <source>
        <strain evidence="5">Emoy2</strain>
    </source>
</reference>
<dbReference type="eggNOG" id="ENOG502RXWQ">
    <property type="taxonomic scope" value="Eukaryota"/>
</dbReference>
<dbReference type="Gene3D" id="1.10.10.10">
    <property type="entry name" value="Winged helix-like DNA-binding domain superfamily/Winged helix DNA-binding domain"/>
    <property type="match status" value="1"/>
</dbReference>
<keyword evidence="3" id="KW-1133">Transmembrane helix</keyword>
<feature type="compositionally biased region" description="Basic and acidic residues" evidence="2">
    <location>
        <begin position="47"/>
        <end position="70"/>
    </location>
</feature>
<dbReference type="GO" id="GO:0030527">
    <property type="term" value="F:structural constituent of chromatin"/>
    <property type="evidence" value="ECO:0007669"/>
    <property type="project" value="InterPro"/>
</dbReference>
<feature type="compositionally biased region" description="Low complexity" evidence="2">
    <location>
        <begin position="9"/>
        <end position="37"/>
    </location>
</feature>
<feature type="compositionally biased region" description="Basic residues" evidence="2">
    <location>
        <begin position="202"/>
        <end position="220"/>
    </location>
</feature>
<dbReference type="GO" id="GO:0003677">
    <property type="term" value="F:DNA binding"/>
    <property type="evidence" value="ECO:0007669"/>
    <property type="project" value="UniProtKB-KW"/>
</dbReference>
<evidence type="ECO:0000259" key="4">
    <source>
        <dbReference type="PROSITE" id="PS51504"/>
    </source>
</evidence>
<keyword evidence="3" id="KW-0812">Transmembrane</keyword>
<dbReference type="HOGENOM" id="CLU_675199_0_0_1"/>
<organism evidence="5 6">
    <name type="scientific">Hyaloperonospora arabidopsidis (strain Emoy2)</name>
    <name type="common">Downy mildew agent</name>
    <name type="synonym">Peronospora arabidopsidis</name>
    <dbReference type="NCBI Taxonomy" id="559515"/>
    <lineage>
        <taxon>Eukaryota</taxon>
        <taxon>Sar</taxon>
        <taxon>Stramenopiles</taxon>
        <taxon>Oomycota</taxon>
        <taxon>Peronosporomycetes</taxon>
        <taxon>Peronosporales</taxon>
        <taxon>Peronosporaceae</taxon>
        <taxon>Hyaloperonospora</taxon>
    </lineage>
</organism>
<keyword evidence="6" id="KW-1185">Reference proteome</keyword>
<protein>
    <recommendedName>
        <fullName evidence="4">H15 domain-containing protein</fullName>
    </recommendedName>
</protein>
<evidence type="ECO:0000313" key="6">
    <source>
        <dbReference type="Proteomes" id="UP000011713"/>
    </source>
</evidence>
<evidence type="ECO:0000256" key="2">
    <source>
        <dbReference type="SAM" id="MobiDB-lite"/>
    </source>
</evidence>
<dbReference type="InParanoid" id="M4BR62"/>
<dbReference type="SUPFAM" id="SSF46785">
    <property type="entry name" value="Winged helix' DNA-binding domain"/>
    <property type="match status" value="1"/>
</dbReference>
<dbReference type="CDD" id="cd00073">
    <property type="entry name" value="H15"/>
    <property type="match status" value="1"/>
</dbReference>
<dbReference type="EnsemblProtists" id="HpaT808901">
    <property type="protein sequence ID" value="HpaP808901"/>
    <property type="gene ID" value="HpaG808901"/>
</dbReference>
<keyword evidence="3" id="KW-0472">Membrane</keyword>
<feature type="transmembrane region" description="Helical" evidence="3">
    <location>
        <begin position="248"/>
        <end position="268"/>
    </location>
</feature>
<dbReference type="InterPro" id="IPR036388">
    <property type="entry name" value="WH-like_DNA-bd_sf"/>
</dbReference>